<keyword evidence="14" id="KW-1185">Reference proteome</keyword>
<feature type="domain" description="L,D-TPase catalytic" evidence="12">
    <location>
        <begin position="391"/>
        <end position="521"/>
    </location>
</feature>
<feature type="active site" description="Proton donor/acceptor" evidence="9">
    <location>
        <position position="481"/>
    </location>
</feature>
<protein>
    <submittedName>
        <fullName evidence="13">L,D-transpeptidase YnhG</fullName>
        <ecNumber evidence="13">2.-.-.-</ecNumber>
    </submittedName>
</protein>
<evidence type="ECO:0000313" key="14">
    <source>
        <dbReference type="Proteomes" id="UP001432180"/>
    </source>
</evidence>
<evidence type="ECO:0000256" key="10">
    <source>
        <dbReference type="SAM" id="MobiDB-lite"/>
    </source>
</evidence>
<evidence type="ECO:0000256" key="1">
    <source>
        <dbReference type="ARBA" id="ARBA00004752"/>
    </source>
</evidence>
<keyword evidence="8 9" id="KW-0961">Cell wall biogenesis/degradation</keyword>
<keyword evidence="5" id="KW-0378">Hydrolase</keyword>
<organism evidence="13 14">
    <name type="scientific">Thiorhodovibrio winogradskyi</name>
    <dbReference type="NCBI Taxonomy" id="77007"/>
    <lineage>
        <taxon>Bacteria</taxon>
        <taxon>Pseudomonadati</taxon>
        <taxon>Pseudomonadota</taxon>
        <taxon>Gammaproteobacteria</taxon>
        <taxon>Chromatiales</taxon>
        <taxon>Chromatiaceae</taxon>
        <taxon>Thiorhodovibrio</taxon>
    </lineage>
</organism>
<accession>A0ABZ0S5W3</accession>
<evidence type="ECO:0000256" key="6">
    <source>
        <dbReference type="ARBA" id="ARBA00022960"/>
    </source>
</evidence>
<dbReference type="Proteomes" id="UP001432180">
    <property type="component" value="Chromosome"/>
</dbReference>
<feature type="compositionally biased region" description="Polar residues" evidence="10">
    <location>
        <begin position="276"/>
        <end position="289"/>
    </location>
</feature>
<dbReference type="InterPro" id="IPR005490">
    <property type="entry name" value="LD_TPept_cat_dom"/>
</dbReference>
<feature type="region of interest" description="Disordered" evidence="10">
    <location>
        <begin position="437"/>
        <end position="461"/>
    </location>
</feature>
<dbReference type="GO" id="GO:0016740">
    <property type="term" value="F:transferase activity"/>
    <property type="evidence" value="ECO:0007669"/>
    <property type="project" value="UniProtKB-KW"/>
</dbReference>
<dbReference type="Gene3D" id="2.40.440.10">
    <property type="entry name" value="L,D-transpeptidase catalytic domain-like"/>
    <property type="match status" value="1"/>
</dbReference>
<feature type="compositionally biased region" description="Basic and acidic residues" evidence="10">
    <location>
        <begin position="328"/>
        <end position="339"/>
    </location>
</feature>
<gene>
    <name evidence="13" type="primary">ynhG</name>
    <name evidence="13" type="ORF">Thiowin_01370</name>
</gene>
<keyword evidence="3" id="KW-0328">Glycosyltransferase</keyword>
<dbReference type="PROSITE" id="PS52029">
    <property type="entry name" value="LD_TPASE"/>
    <property type="match status" value="1"/>
</dbReference>
<evidence type="ECO:0000256" key="5">
    <source>
        <dbReference type="ARBA" id="ARBA00022801"/>
    </source>
</evidence>
<keyword evidence="7 9" id="KW-0573">Peptidoglycan synthesis</keyword>
<feature type="chain" id="PRO_5046095281" evidence="11">
    <location>
        <begin position="39"/>
        <end position="535"/>
    </location>
</feature>
<evidence type="ECO:0000256" key="8">
    <source>
        <dbReference type="ARBA" id="ARBA00023316"/>
    </source>
</evidence>
<dbReference type="SUPFAM" id="SSF141523">
    <property type="entry name" value="L,D-transpeptidase catalytic domain-like"/>
    <property type="match status" value="1"/>
</dbReference>
<keyword evidence="4 13" id="KW-0808">Transferase</keyword>
<evidence type="ECO:0000256" key="3">
    <source>
        <dbReference type="ARBA" id="ARBA00022676"/>
    </source>
</evidence>
<dbReference type="CDD" id="cd16913">
    <property type="entry name" value="YkuD_like"/>
    <property type="match status" value="1"/>
</dbReference>
<evidence type="ECO:0000313" key="13">
    <source>
        <dbReference type="EMBL" id="WPL16416.1"/>
    </source>
</evidence>
<dbReference type="PANTHER" id="PTHR30582">
    <property type="entry name" value="L,D-TRANSPEPTIDASE"/>
    <property type="match status" value="1"/>
</dbReference>
<dbReference type="InterPro" id="IPR038063">
    <property type="entry name" value="Transpep_catalytic_dom"/>
</dbReference>
<keyword evidence="11" id="KW-0732">Signal</keyword>
<dbReference type="EC" id="2.-.-.-" evidence="13"/>
<name>A0ABZ0S5W3_9GAMM</name>
<feature type="compositionally biased region" description="Pro residues" evidence="10">
    <location>
        <begin position="362"/>
        <end position="371"/>
    </location>
</feature>
<feature type="signal peptide" evidence="11">
    <location>
        <begin position="1"/>
        <end position="38"/>
    </location>
</feature>
<proteinExistence type="inferred from homology"/>
<evidence type="ECO:0000256" key="4">
    <source>
        <dbReference type="ARBA" id="ARBA00022679"/>
    </source>
</evidence>
<evidence type="ECO:0000256" key="11">
    <source>
        <dbReference type="SAM" id="SignalP"/>
    </source>
</evidence>
<dbReference type="PANTHER" id="PTHR30582:SF24">
    <property type="entry name" value="L,D-TRANSPEPTIDASE ERFK_SRFK-RELATED"/>
    <property type="match status" value="1"/>
</dbReference>
<feature type="active site" description="Nucleophile" evidence="9">
    <location>
        <position position="497"/>
    </location>
</feature>
<dbReference type="EMBL" id="CP121472">
    <property type="protein sequence ID" value="WPL16416.1"/>
    <property type="molecule type" value="Genomic_DNA"/>
</dbReference>
<sequence length="535" mass="58134">MLLRMPHCDPWLRTTWLRTILASCLVLCYQAFCHSAFAQPRSVVHISDHPKESAAWSAWQRLARRHPDAVAGLQPQVVERDWVFSLMATTAGGDAQSGCQKLRQAGHQCFLTRLDVSTIPSESSDIPGTEQRQNAVPDAKPIAERTAEPIAEPTSNQAAKPIAKPIAKQADIQSLSPPTASPVAAVSTQPTTEQPGMQLALYHDRSMAEQGWQLLHARFPDLLGDVIPVYTQLYHYIALRAVAGDALERDRICASLRQRGAECLPTPVAFSGSLATLHTQTDKQPPNSVDTDRSETKAGNTDRAPDVPSSTAPTDAEADAYPVEDGTEDNRHNADREENAEATSGEPLDADSAPADTETQSTPPPPPPKPPARFGQGGATLDYSASPLGPDSILISIADRKLLYHAKDGTIYVWPVAIGRHWSYHIFGDTQITVKRPNPTWTPPPDMRKRNPKLPTSMGPGPRNPLGAYALNLGFPYIRIHGTDQPRTVGRAASSGCYRMHADAIKFLFQSVSVGTPVRITPEPLASLMPRTAAR</sequence>
<comment type="pathway">
    <text evidence="1 9">Cell wall biogenesis; peptidoglycan biosynthesis.</text>
</comment>
<evidence type="ECO:0000256" key="7">
    <source>
        <dbReference type="ARBA" id="ARBA00022984"/>
    </source>
</evidence>
<evidence type="ECO:0000256" key="2">
    <source>
        <dbReference type="ARBA" id="ARBA00005992"/>
    </source>
</evidence>
<evidence type="ECO:0000256" key="9">
    <source>
        <dbReference type="PROSITE-ProRule" id="PRU01373"/>
    </source>
</evidence>
<keyword evidence="6 9" id="KW-0133">Cell shape</keyword>
<comment type="similarity">
    <text evidence="2">Belongs to the YkuD family.</text>
</comment>
<reference evidence="13 14" key="1">
    <citation type="journal article" date="2023" name="Microorganisms">
        <title>Thiorhodovibrio frisius and Trv. litoralis spp. nov., Two Novel Members from a Clade of Fastidious Purple Sulfur Bacteria That Exhibit Unique Red-Shifted Light-Harvesting Capabilities.</title>
        <authorList>
            <person name="Methner A."/>
            <person name="Kuzyk S.B."/>
            <person name="Petersen J."/>
            <person name="Bauer S."/>
            <person name="Brinkmann H."/>
            <person name="Sichau K."/>
            <person name="Wanner G."/>
            <person name="Wolf J."/>
            <person name="Neumann-Schaal M."/>
            <person name="Henke P."/>
            <person name="Tank M."/>
            <person name="Sproer C."/>
            <person name="Bunk B."/>
            <person name="Overmann J."/>
        </authorList>
    </citation>
    <scope>NUCLEOTIDE SEQUENCE [LARGE SCALE GENOMIC DNA]</scope>
    <source>
        <strain evidence="13 14">DSM 6702</strain>
    </source>
</reference>
<dbReference type="Pfam" id="PF03734">
    <property type="entry name" value="YkuD"/>
    <property type="match status" value="1"/>
</dbReference>
<feature type="region of interest" description="Disordered" evidence="10">
    <location>
        <begin position="276"/>
        <end position="383"/>
    </location>
</feature>
<feature type="region of interest" description="Disordered" evidence="10">
    <location>
        <begin position="173"/>
        <end position="192"/>
    </location>
</feature>
<dbReference type="InterPro" id="IPR050979">
    <property type="entry name" value="LD-transpeptidase"/>
</dbReference>
<evidence type="ECO:0000259" key="12">
    <source>
        <dbReference type="PROSITE" id="PS52029"/>
    </source>
</evidence>